<organism evidence="2 3">
    <name type="scientific">Glycomyces buryatensis</name>
    <dbReference type="NCBI Taxonomy" id="2570927"/>
    <lineage>
        <taxon>Bacteria</taxon>
        <taxon>Bacillati</taxon>
        <taxon>Actinomycetota</taxon>
        <taxon>Actinomycetes</taxon>
        <taxon>Glycomycetales</taxon>
        <taxon>Glycomycetaceae</taxon>
        <taxon>Glycomyces</taxon>
    </lineage>
</organism>
<feature type="domain" description="Hemerythrin-like" evidence="1">
    <location>
        <begin position="13"/>
        <end position="85"/>
    </location>
</feature>
<dbReference type="Proteomes" id="UP000308760">
    <property type="component" value="Unassembled WGS sequence"/>
</dbReference>
<dbReference type="InterPro" id="IPR012312">
    <property type="entry name" value="Hemerythrin-like"/>
</dbReference>
<proteinExistence type="predicted"/>
<dbReference type="Pfam" id="PF01814">
    <property type="entry name" value="Hemerythrin"/>
    <property type="match status" value="1"/>
</dbReference>
<dbReference type="AlphaFoldDB" id="A0A4S8PQJ5"/>
<reference evidence="3" key="1">
    <citation type="submission" date="2019-04" db="EMBL/GenBank/DDBJ databases">
        <title>Nocardioides xinjiangensis sp. nov.</title>
        <authorList>
            <person name="Liu S."/>
        </authorList>
    </citation>
    <scope>NUCLEOTIDE SEQUENCE [LARGE SCALE GENOMIC DNA]</scope>
    <source>
        <strain evidence="3">18</strain>
    </source>
</reference>
<gene>
    <name evidence="2" type="ORF">FAB82_25025</name>
</gene>
<evidence type="ECO:0000259" key="1">
    <source>
        <dbReference type="Pfam" id="PF01814"/>
    </source>
</evidence>
<keyword evidence="3" id="KW-1185">Reference proteome</keyword>
<reference evidence="2 3" key="2">
    <citation type="submission" date="2019-05" db="EMBL/GenBank/DDBJ databases">
        <title>Glycomyces buryatensis sp. nov.</title>
        <authorList>
            <person name="Nikitina E."/>
        </authorList>
    </citation>
    <scope>NUCLEOTIDE SEQUENCE [LARGE SCALE GENOMIC DNA]</scope>
    <source>
        <strain evidence="2 3">18</strain>
    </source>
</reference>
<comment type="caution">
    <text evidence="2">The sequence shown here is derived from an EMBL/GenBank/DDBJ whole genome shotgun (WGS) entry which is preliminary data.</text>
</comment>
<dbReference type="EMBL" id="STGY01000083">
    <property type="protein sequence ID" value="THV33413.1"/>
    <property type="molecule type" value="Genomic_DNA"/>
</dbReference>
<dbReference type="OrthoDB" id="8225825at2"/>
<protein>
    <recommendedName>
        <fullName evidence="1">Hemerythrin-like domain-containing protein</fullName>
    </recommendedName>
</protein>
<evidence type="ECO:0000313" key="2">
    <source>
        <dbReference type="EMBL" id="THV33413.1"/>
    </source>
</evidence>
<evidence type="ECO:0000313" key="3">
    <source>
        <dbReference type="Proteomes" id="UP000308760"/>
    </source>
</evidence>
<dbReference type="Gene3D" id="1.20.120.520">
    <property type="entry name" value="nmb1532 protein domain like"/>
    <property type="match status" value="1"/>
</dbReference>
<dbReference type="RefSeq" id="WP_136537294.1">
    <property type="nucleotide sequence ID" value="NZ_STGY01000083.1"/>
</dbReference>
<sequence>MSSESNRIVAFSTQLREVHHRLRAAMDLARSSIDGDIEVPEGQDLLVFYRGFCAAISGHHSSEDKGLFPHAETPKAVAPMASHRARGNIAITMS</sequence>
<accession>A0A4S8PQJ5</accession>
<name>A0A4S8PQJ5_9ACTN</name>